<dbReference type="Proteomes" id="UP000183050">
    <property type="component" value="Chromosome"/>
</dbReference>
<sequence>MNAPVETEREIVLNDKMRSEILHSLMAVGPSKPVGYLPIYTIKRFLKTTPKALAASAARCGLATAQFTTRTCRIKSGAFYVYDRVALESLLKEQAEAVQVAGLPSNAGAFVAHIAAVWYDTDHPAHGIIATTFGEPPLEVD</sequence>
<evidence type="ECO:0000313" key="1">
    <source>
        <dbReference type="EMBL" id="API52812.1"/>
    </source>
</evidence>
<organism evidence="1 2">
    <name type="scientific">Rhizobium leguminosarum</name>
    <dbReference type="NCBI Taxonomy" id="384"/>
    <lineage>
        <taxon>Bacteria</taxon>
        <taxon>Pseudomonadati</taxon>
        <taxon>Pseudomonadota</taxon>
        <taxon>Alphaproteobacteria</taxon>
        <taxon>Hyphomicrobiales</taxon>
        <taxon>Rhizobiaceae</taxon>
        <taxon>Rhizobium/Agrobacterium group</taxon>
        <taxon>Rhizobium</taxon>
    </lineage>
</organism>
<dbReference type="RefSeq" id="WP_072639262.1">
    <property type="nucleotide sequence ID" value="NZ_CP018228.1"/>
</dbReference>
<reference evidence="1 2" key="1">
    <citation type="submission" date="2016-11" db="EMBL/GenBank/DDBJ databases">
        <title>Rhizobium leguminosarum bv. viciae strain Vaf12 isolated from Vavilovia formosa root nodules from Russia, Dagestan.</title>
        <authorList>
            <person name="Kimeklis A."/>
        </authorList>
    </citation>
    <scope>NUCLEOTIDE SEQUENCE [LARGE SCALE GENOMIC DNA]</scope>
    <source>
        <strain evidence="1 2">Vaf-108</strain>
    </source>
</reference>
<gene>
    <name evidence="1" type="ORF">BMW22_15390</name>
</gene>
<proteinExistence type="predicted"/>
<dbReference type="AlphaFoldDB" id="A0A1L3ZB55"/>
<protein>
    <submittedName>
        <fullName evidence="1">Uncharacterized protein</fullName>
    </submittedName>
</protein>
<name>A0A1L3ZB55_RHILE</name>
<accession>A0A1L3ZB55</accession>
<dbReference type="EMBL" id="CP018228">
    <property type="protein sequence ID" value="API52812.1"/>
    <property type="molecule type" value="Genomic_DNA"/>
</dbReference>
<evidence type="ECO:0000313" key="2">
    <source>
        <dbReference type="Proteomes" id="UP000183050"/>
    </source>
</evidence>